<dbReference type="FunFam" id="2.40.30.10:FF:000004">
    <property type="entry name" value="50S ribosomal protein L3"/>
    <property type="match status" value="1"/>
</dbReference>
<evidence type="ECO:0000256" key="2">
    <source>
        <dbReference type="ARBA" id="ARBA00022980"/>
    </source>
</evidence>
<evidence type="ECO:0000256" key="4">
    <source>
        <dbReference type="ARBA" id="ARBA00035209"/>
    </source>
</evidence>
<keyword evidence="7" id="KW-1185">Reference proteome</keyword>
<keyword evidence="3" id="KW-0687">Ribonucleoprotein</keyword>
<dbReference type="Proteomes" id="UP001375240">
    <property type="component" value="Unassembled WGS sequence"/>
</dbReference>
<dbReference type="Gene3D" id="2.40.30.10">
    <property type="entry name" value="Translation factors"/>
    <property type="match status" value="1"/>
</dbReference>
<organism evidence="6 7">
    <name type="scientific">Orbilia brochopaga</name>
    <dbReference type="NCBI Taxonomy" id="3140254"/>
    <lineage>
        <taxon>Eukaryota</taxon>
        <taxon>Fungi</taxon>
        <taxon>Dikarya</taxon>
        <taxon>Ascomycota</taxon>
        <taxon>Pezizomycotina</taxon>
        <taxon>Orbiliomycetes</taxon>
        <taxon>Orbiliales</taxon>
        <taxon>Orbiliaceae</taxon>
        <taxon>Orbilia</taxon>
    </lineage>
</organism>
<evidence type="ECO:0000256" key="5">
    <source>
        <dbReference type="SAM" id="MobiDB-lite"/>
    </source>
</evidence>
<dbReference type="PANTHER" id="PTHR11229">
    <property type="entry name" value="50S RIBOSOMAL PROTEIN L3"/>
    <property type="match status" value="1"/>
</dbReference>
<feature type="region of interest" description="Disordered" evidence="5">
    <location>
        <begin position="303"/>
        <end position="327"/>
    </location>
</feature>
<dbReference type="EMBL" id="JAVHNQ010000009">
    <property type="protein sequence ID" value="KAK6339049.1"/>
    <property type="molecule type" value="Genomic_DNA"/>
</dbReference>
<evidence type="ECO:0000256" key="3">
    <source>
        <dbReference type="ARBA" id="ARBA00023274"/>
    </source>
</evidence>
<dbReference type="HAMAP" id="MF_01325_B">
    <property type="entry name" value="Ribosomal_uL3_B"/>
    <property type="match status" value="1"/>
</dbReference>
<dbReference type="InterPro" id="IPR019927">
    <property type="entry name" value="Ribosomal_uL3_bac/org-type"/>
</dbReference>
<dbReference type="Gene3D" id="3.30.160.810">
    <property type="match status" value="1"/>
</dbReference>
<name>A0AAV9UDZ1_9PEZI</name>
<reference evidence="6 7" key="1">
    <citation type="submission" date="2019-10" db="EMBL/GenBank/DDBJ databases">
        <authorList>
            <person name="Palmer J.M."/>
        </authorList>
    </citation>
    <scope>NUCLEOTIDE SEQUENCE [LARGE SCALE GENOMIC DNA]</scope>
    <source>
        <strain evidence="6 7">TWF696</strain>
    </source>
</reference>
<dbReference type="Pfam" id="PF00297">
    <property type="entry name" value="Ribosomal_L3"/>
    <property type="match status" value="1"/>
</dbReference>
<proteinExistence type="inferred from homology"/>
<dbReference type="NCBIfam" id="TIGR03625">
    <property type="entry name" value="L3_bact"/>
    <property type="match status" value="1"/>
</dbReference>
<feature type="compositionally biased region" description="Low complexity" evidence="5">
    <location>
        <begin position="316"/>
        <end position="327"/>
    </location>
</feature>
<dbReference type="AlphaFoldDB" id="A0AAV9UDZ1"/>
<dbReference type="FunFam" id="3.30.160.810:FF:000001">
    <property type="entry name" value="50S ribosomal protein L3"/>
    <property type="match status" value="1"/>
</dbReference>
<dbReference type="InterPro" id="IPR000597">
    <property type="entry name" value="Ribosomal_uL3"/>
</dbReference>
<evidence type="ECO:0000313" key="7">
    <source>
        <dbReference type="Proteomes" id="UP001375240"/>
    </source>
</evidence>
<dbReference type="GO" id="GO:0006412">
    <property type="term" value="P:translation"/>
    <property type="evidence" value="ECO:0007669"/>
    <property type="project" value="InterPro"/>
</dbReference>
<keyword evidence="2 6" id="KW-0689">Ribosomal protein</keyword>
<gene>
    <name evidence="6" type="primary">MRPL9</name>
    <name evidence="6" type="ORF">TWF696_009842</name>
</gene>
<comment type="caution">
    <text evidence="6">The sequence shown here is derived from an EMBL/GenBank/DDBJ whole genome shotgun (WGS) entry which is preliminary data.</text>
</comment>
<protein>
    <recommendedName>
        <fullName evidence="4">Large ribosomal subunit protein uL3m</fullName>
    </recommendedName>
</protein>
<comment type="similarity">
    <text evidence="1">Belongs to the universal ribosomal protein uL3 family.</text>
</comment>
<dbReference type="PANTHER" id="PTHR11229:SF8">
    <property type="entry name" value="LARGE RIBOSOMAL SUBUNIT PROTEIN UL3M"/>
    <property type="match status" value="1"/>
</dbReference>
<sequence>MAGPAVTCCCRQLPRNAARRAFSTTVPRLISPPRREKPVLLPGAAGVPDDIPLPILESSPLAALARRRDPHRTGLIARKQGMTAIFDAKGLRTPCTVLQVDRCQVMSNKTADAHGYWAVQVGAGERNPLNVPKPMLGHFAACQTSPKQVVKEFRIRDERGMMKPGSMLNANWFRKGQLVDIRAHCKGKGFAGGMKRHGFKGQPASHGNSLTHRAMGSAGQSQGGGSRVLPGKRMAGRMGGQRVTIPLVKVLDVNRTLNTVVVKGCVPGPKNGIVEIQDALLSHPPTISGAYKKCMINMFNEPRPPRKAAPENAVDTAATTTAAAAAA</sequence>
<dbReference type="GO" id="GO:0003735">
    <property type="term" value="F:structural constituent of ribosome"/>
    <property type="evidence" value="ECO:0007669"/>
    <property type="project" value="InterPro"/>
</dbReference>
<evidence type="ECO:0000256" key="1">
    <source>
        <dbReference type="ARBA" id="ARBA00006540"/>
    </source>
</evidence>
<dbReference type="SUPFAM" id="SSF50447">
    <property type="entry name" value="Translation proteins"/>
    <property type="match status" value="1"/>
</dbReference>
<accession>A0AAV9UDZ1</accession>
<dbReference type="InterPro" id="IPR009000">
    <property type="entry name" value="Transl_B-barrel_sf"/>
</dbReference>
<dbReference type="GO" id="GO:0005762">
    <property type="term" value="C:mitochondrial large ribosomal subunit"/>
    <property type="evidence" value="ECO:0007669"/>
    <property type="project" value="TreeGrafter"/>
</dbReference>
<evidence type="ECO:0000313" key="6">
    <source>
        <dbReference type="EMBL" id="KAK6339049.1"/>
    </source>
</evidence>